<keyword evidence="2" id="KW-0067">ATP-binding</keyword>
<dbReference type="AlphaFoldDB" id="A0A9W7DPM1"/>
<dbReference type="OrthoDB" id="548867at2759"/>
<organism evidence="3 4">
    <name type="scientific">Triparma retinervis</name>
    <dbReference type="NCBI Taxonomy" id="2557542"/>
    <lineage>
        <taxon>Eukaryota</taxon>
        <taxon>Sar</taxon>
        <taxon>Stramenopiles</taxon>
        <taxon>Ochrophyta</taxon>
        <taxon>Bolidophyceae</taxon>
        <taxon>Parmales</taxon>
        <taxon>Triparmaceae</taxon>
        <taxon>Triparma</taxon>
    </lineage>
</organism>
<dbReference type="PANTHER" id="PTHR12169:SF6">
    <property type="entry name" value="AFG1-LIKE ATPASE"/>
    <property type="match status" value="1"/>
</dbReference>
<comment type="caution">
    <text evidence="3">The sequence shown here is derived from an EMBL/GenBank/DDBJ whole genome shotgun (WGS) entry which is preliminary data.</text>
</comment>
<proteinExistence type="predicted"/>
<evidence type="ECO:0000256" key="2">
    <source>
        <dbReference type="ARBA" id="ARBA00022840"/>
    </source>
</evidence>
<dbReference type="EMBL" id="BRXZ01000645">
    <property type="protein sequence ID" value="GMH49715.1"/>
    <property type="molecule type" value="Genomic_DNA"/>
</dbReference>
<name>A0A9W7DPM1_9STRA</name>
<accession>A0A9W7DPM1</accession>
<reference evidence="3" key="1">
    <citation type="submission" date="2022-07" db="EMBL/GenBank/DDBJ databases">
        <title>Genome analysis of Parmales, a sister group of diatoms, reveals the evolutionary specialization of diatoms from phago-mixotrophs to photoautotrophs.</title>
        <authorList>
            <person name="Ban H."/>
            <person name="Sato S."/>
            <person name="Yoshikawa S."/>
            <person name="Kazumasa Y."/>
            <person name="Nakamura Y."/>
            <person name="Ichinomiya M."/>
            <person name="Saitoh K."/>
            <person name="Sato N."/>
            <person name="Blanc-Mathieu R."/>
            <person name="Endo H."/>
            <person name="Kuwata A."/>
            <person name="Ogata H."/>
        </authorList>
    </citation>
    <scope>NUCLEOTIDE SEQUENCE</scope>
</reference>
<dbReference type="PANTHER" id="PTHR12169">
    <property type="entry name" value="ATPASE N2B"/>
    <property type="match status" value="1"/>
</dbReference>
<dbReference type="GO" id="GO:0016887">
    <property type="term" value="F:ATP hydrolysis activity"/>
    <property type="evidence" value="ECO:0007669"/>
    <property type="project" value="InterPro"/>
</dbReference>
<dbReference type="GO" id="GO:0005739">
    <property type="term" value="C:mitochondrion"/>
    <property type="evidence" value="ECO:0007669"/>
    <property type="project" value="TreeGrafter"/>
</dbReference>
<keyword evidence="4" id="KW-1185">Reference proteome</keyword>
<evidence type="ECO:0000313" key="4">
    <source>
        <dbReference type="Proteomes" id="UP001165082"/>
    </source>
</evidence>
<dbReference type="InterPro" id="IPR005654">
    <property type="entry name" value="ATPase_AFG1-like"/>
</dbReference>
<sequence length="89" mass="10246">MMDDLYKKIVEENGEERVKSKYGDRGFTQMVHFNEFMLALHKSVHNLKKGGFTGDPIPRVSDGILREGKILCFDEFQVTDVADALIIRR</sequence>
<dbReference type="GO" id="GO:0005524">
    <property type="term" value="F:ATP binding"/>
    <property type="evidence" value="ECO:0007669"/>
    <property type="project" value="UniProtKB-KW"/>
</dbReference>
<protein>
    <submittedName>
        <fullName evidence="3">Uncharacterized protein</fullName>
    </submittedName>
</protein>
<dbReference type="Proteomes" id="UP001165082">
    <property type="component" value="Unassembled WGS sequence"/>
</dbReference>
<gene>
    <name evidence="3" type="ORF">TrRE_jg12622</name>
</gene>
<keyword evidence="1" id="KW-0547">Nucleotide-binding</keyword>
<evidence type="ECO:0000256" key="1">
    <source>
        <dbReference type="ARBA" id="ARBA00022741"/>
    </source>
</evidence>
<dbReference type="Pfam" id="PF03969">
    <property type="entry name" value="AFG1_ATPase"/>
    <property type="match status" value="1"/>
</dbReference>
<evidence type="ECO:0000313" key="3">
    <source>
        <dbReference type="EMBL" id="GMH49715.1"/>
    </source>
</evidence>